<name>A0ABS8DLP0_9FIRM</name>
<dbReference type="Proteomes" id="UP001299546">
    <property type="component" value="Unassembled WGS sequence"/>
</dbReference>
<reference evidence="1 2" key="1">
    <citation type="submission" date="2021-10" db="EMBL/GenBank/DDBJ databases">
        <title>Collection of gut derived symbiotic bacterial strains cultured from healthy donors.</title>
        <authorList>
            <person name="Lin H."/>
            <person name="Littmann E."/>
            <person name="Kohout C."/>
            <person name="Pamer E.G."/>
        </authorList>
    </citation>
    <scope>NUCLEOTIDE SEQUENCE [LARGE SCALE GENOMIC DNA]</scope>
    <source>
        <strain evidence="1 2">DFI.1.165</strain>
    </source>
</reference>
<gene>
    <name evidence="1" type="ORF">LIZ65_18990</name>
</gene>
<comment type="caution">
    <text evidence="1">The sequence shown here is derived from an EMBL/GenBank/DDBJ whole genome shotgun (WGS) entry which is preliminary data.</text>
</comment>
<protein>
    <submittedName>
        <fullName evidence="1">Uncharacterized protein</fullName>
    </submittedName>
</protein>
<evidence type="ECO:0000313" key="2">
    <source>
        <dbReference type="Proteomes" id="UP001299546"/>
    </source>
</evidence>
<keyword evidence="2" id="KW-1185">Reference proteome</keyword>
<sequence>MVEYKYLKSEEMGHLCRECLNHRHGLNLKRQDCVYGYYSGQCERCGKMKHIVIAISLKARWKLLFGKKGR</sequence>
<evidence type="ECO:0000313" key="1">
    <source>
        <dbReference type="EMBL" id="MCB7389373.1"/>
    </source>
</evidence>
<accession>A0ABS8DLP0</accession>
<organism evidence="1 2">
    <name type="scientific">Bariatricus massiliensis</name>
    <dbReference type="NCBI Taxonomy" id="1745713"/>
    <lineage>
        <taxon>Bacteria</taxon>
        <taxon>Bacillati</taxon>
        <taxon>Bacillota</taxon>
        <taxon>Clostridia</taxon>
        <taxon>Lachnospirales</taxon>
        <taxon>Lachnospiraceae</taxon>
        <taxon>Bariatricus</taxon>
    </lineage>
</organism>
<dbReference type="EMBL" id="JAJCIS010000023">
    <property type="protein sequence ID" value="MCB7389373.1"/>
    <property type="molecule type" value="Genomic_DNA"/>
</dbReference>
<dbReference type="RefSeq" id="WP_154670240.1">
    <property type="nucleotide sequence ID" value="NZ_JAJCIQ010000022.1"/>
</dbReference>
<proteinExistence type="predicted"/>